<evidence type="ECO:0000313" key="5">
    <source>
        <dbReference type="EMBL" id="GAA5192357.1"/>
    </source>
</evidence>
<dbReference type="PANTHER" id="PTHR30349:SF64">
    <property type="entry name" value="PROPHAGE INTEGRASE INTD-RELATED"/>
    <property type="match status" value="1"/>
</dbReference>
<proteinExistence type="inferred from homology"/>
<sequence>MSPRPPLPLGTWGKIRRQKVPGGRWRATARYRDTDGITRAAEAWGDTGAAAERALVTMLKDRQAPIKSEINRSMRLSELSALWFAEIESSGRAGRRTIDGYKDTYKRVIAPALSGLRLNELTTGRLDRFLKSVAVDHPATARHSKIVLTGIIGLAVRHDALHSNPIRDVGPIKIATKNVKALSVKDVQKLRTIIRDWQIDPAQKGRPRTTDLLDVLDIFLATGARIGEVLAIRWQDIDLEAKPPTITISGTVVMEKGRGAYRQDHPKTKAGFRTMKIPPFAAHTLERKHATEQPMPEDMLFPSSTGTVRSPHNFRRQWRDARAGSTYEWVTPHVFRKSVATLIDKEYSSKHAAAQLGHSGTAITEKHYIAKATESPDLTAALERFGSQEPHNGPTA</sequence>
<evidence type="ECO:0000259" key="4">
    <source>
        <dbReference type="PROSITE" id="PS51898"/>
    </source>
</evidence>
<dbReference type="CDD" id="cd01189">
    <property type="entry name" value="INT_ICEBs1_C_like"/>
    <property type="match status" value="1"/>
</dbReference>
<dbReference type="EMBL" id="BAABKK010000010">
    <property type="protein sequence ID" value="GAA5192357.1"/>
    <property type="molecule type" value="Genomic_DNA"/>
</dbReference>
<dbReference type="PROSITE" id="PS51898">
    <property type="entry name" value="TYR_RECOMBINASE"/>
    <property type="match status" value="1"/>
</dbReference>
<evidence type="ECO:0000256" key="3">
    <source>
        <dbReference type="ARBA" id="ARBA00023172"/>
    </source>
</evidence>
<dbReference type="InterPro" id="IPR050090">
    <property type="entry name" value="Tyrosine_recombinase_XerCD"/>
</dbReference>
<comment type="caution">
    <text evidence="5">The sequence shown here is derived from an EMBL/GenBank/DDBJ whole genome shotgun (WGS) entry which is preliminary data.</text>
</comment>
<evidence type="ECO:0000256" key="2">
    <source>
        <dbReference type="ARBA" id="ARBA00023125"/>
    </source>
</evidence>
<name>A0ABP9S7F9_9MICC</name>
<reference evidence="6" key="1">
    <citation type="journal article" date="2019" name="Int. J. Syst. Evol. Microbiol.">
        <title>The Global Catalogue of Microorganisms (GCM) 10K type strain sequencing project: providing services to taxonomists for standard genome sequencing and annotation.</title>
        <authorList>
            <consortium name="The Broad Institute Genomics Platform"/>
            <consortium name="The Broad Institute Genome Sequencing Center for Infectious Disease"/>
            <person name="Wu L."/>
            <person name="Ma J."/>
        </authorList>
    </citation>
    <scope>NUCLEOTIDE SEQUENCE [LARGE SCALE GENOMIC DNA]</scope>
    <source>
        <strain evidence="6">JCM 18514</strain>
    </source>
</reference>
<dbReference type="InterPro" id="IPR010998">
    <property type="entry name" value="Integrase_recombinase_N"/>
</dbReference>
<dbReference type="Pfam" id="PF00589">
    <property type="entry name" value="Phage_integrase"/>
    <property type="match status" value="1"/>
</dbReference>
<dbReference type="SUPFAM" id="SSF56349">
    <property type="entry name" value="DNA breaking-rejoining enzymes"/>
    <property type="match status" value="1"/>
</dbReference>
<dbReference type="InterPro" id="IPR002104">
    <property type="entry name" value="Integrase_catalytic"/>
</dbReference>
<organism evidence="5 6">
    <name type="scientific">Arthrobacter gyeryongensis</name>
    <dbReference type="NCBI Taxonomy" id="1650592"/>
    <lineage>
        <taxon>Bacteria</taxon>
        <taxon>Bacillati</taxon>
        <taxon>Actinomycetota</taxon>
        <taxon>Actinomycetes</taxon>
        <taxon>Micrococcales</taxon>
        <taxon>Micrococcaceae</taxon>
        <taxon>Arthrobacter</taxon>
    </lineage>
</organism>
<feature type="domain" description="Tyr recombinase" evidence="4">
    <location>
        <begin position="177"/>
        <end position="383"/>
    </location>
</feature>
<comment type="similarity">
    <text evidence="1">Belongs to the 'phage' integrase family.</text>
</comment>
<dbReference type="InterPro" id="IPR011010">
    <property type="entry name" value="DNA_brk_join_enz"/>
</dbReference>
<evidence type="ECO:0000256" key="1">
    <source>
        <dbReference type="ARBA" id="ARBA00008857"/>
    </source>
</evidence>
<dbReference type="Gene3D" id="1.10.443.10">
    <property type="entry name" value="Intergrase catalytic core"/>
    <property type="match status" value="1"/>
</dbReference>
<dbReference type="PANTHER" id="PTHR30349">
    <property type="entry name" value="PHAGE INTEGRASE-RELATED"/>
    <property type="match status" value="1"/>
</dbReference>
<dbReference type="RefSeq" id="WP_345448573.1">
    <property type="nucleotide sequence ID" value="NZ_BAABKK010000010.1"/>
</dbReference>
<protein>
    <submittedName>
        <fullName evidence="5">Site-specific integrase</fullName>
    </submittedName>
</protein>
<keyword evidence="2" id="KW-0238">DNA-binding</keyword>
<accession>A0ABP9S7F9</accession>
<keyword evidence="3" id="KW-0233">DNA recombination</keyword>
<dbReference type="Gene3D" id="1.10.150.130">
    <property type="match status" value="1"/>
</dbReference>
<keyword evidence="6" id="KW-1185">Reference proteome</keyword>
<gene>
    <name evidence="5" type="ORF">GCM10023346_14140</name>
</gene>
<dbReference type="Proteomes" id="UP001500200">
    <property type="component" value="Unassembled WGS sequence"/>
</dbReference>
<dbReference type="InterPro" id="IPR013762">
    <property type="entry name" value="Integrase-like_cat_sf"/>
</dbReference>
<evidence type="ECO:0000313" key="6">
    <source>
        <dbReference type="Proteomes" id="UP001500200"/>
    </source>
</evidence>